<dbReference type="GO" id="GO:0006351">
    <property type="term" value="P:DNA-templated transcription"/>
    <property type="evidence" value="ECO:0007669"/>
    <property type="project" value="InterPro"/>
</dbReference>
<feature type="non-terminal residue" evidence="2">
    <location>
        <position position="498"/>
    </location>
</feature>
<proteinExistence type="predicted"/>
<dbReference type="PANTHER" id="PTHR47256:SF1">
    <property type="entry name" value="ZN(II)2CYS6 TRANSCRIPTION FACTOR (EUROFUNG)"/>
    <property type="match status" value="1"/>
</dbReference>
<dbReference type="Proteomes" id="UP001175000">
    <property type="component" value="Unassembled WGS sequence"/>
</dbReference>
<dbReference type="GO" id="GO:0008270">
    <property type="term" value="F:zinc ion binding"/>
    <property type="evidence" value="ECO:0007669"/>
    <property type="project" value="InterPro"/>
</dbReference>
<keyword evidence="3" id="KW-1185">Reference proteome</keyword>
<dbReference type="GO" id="GO:0003677">
    <property type="term" value="F:DNA binding"/>
    <property type="evidence" value="ECO:0007669"/>
    <property type="project" value="InterPro"/>
</dbReference>
<reference evidence="2" key="1">
    <citation type="submission" date="2023-06" db="EMBL/GenBank/DDBJ databases">
        <title>Genome-scale phylogeny and comparative genomics of the fungal order Sordariales.</title>
        <authorList>
            <consortium name="Lawrence Berkeley National Laboratory"/>
            <person name="Hensen N."/>
            <person name="Bonometti L."/>
            <person name="Westerberg I."/>
            <person name="Brannstrom I.O."/>
            <person name="Guillou S."/>
            <person name="Cros-Aarteil S."/>
            <person name="Calhoun S."/>
            <person name="Haridas S."/>
            <person name="Kuo A."/>
            <person name="Mondo S."/>
            <person name="Pangilinan J."/>
            <person name="Riley R."/>
            <person name="Labutti K."/>
            <person name="Andreopoulos B."/>
            <person name="Lipzen A."/>
            <person name="Chen C."/>
            <person name="Yanf M."/>
            <person name="Daum C."/>
            <person name="Ng V."/>
            <person name="Clum A."/>
            <person name="Steindorff A."/>
            <person name="Ohm R."/>
            <person name="Martin F."/>
            <person name="Silar P."/>
            <person name="Natvig D."/>
            <person name="Lalanne C."/>
            <person name="Gautier V."/>
            <person name="Ament-Velasquez S.L."/>
            <person name="Kruys A."/>
            <person name="Hutchinson M.I."/>
            <person name="Powell A.J."/>
            <person name="Barry K."/>
            <person name="Miller A.N."/>
            <person name="Grigoriev I.V."/>
            <person name="Debuchy R."/>
            <person name="Gladieux P."/>
            <person name="Thoren M.H."/>
            <person name="Johannesson H."/>
        </authorList>
    </citation>
    <scope>NUCLEOTIDE SEQUENCE</scope>
    <source>
        <strain evidence="2">CBS 606.72</strain>
    </source>
</reference>
<comment type="caution">
    <text evidence="2">The sequence shown here is derived from an EMBL/GenBank/DDBJ whole genome shotgun (WGS) entry which is preliminary data.</text>
</comment>
<dbReference type="EMBL" id="JAULSU010000007">
    <property type="protein sequence ID" value="KAK0612148.1"/>
    <property type="molecule type" value="Genomic_DNA"/>
</dbReference>
<feature type="non-terminal residue" evidence="2">
    <location>
        <position position="1"/>
    </location>
</feature>
<evidence type="ECO:0000313" key="2">
    <source>
        <dbReference type="EMBL" id="KAK0612148.1"/>
    </source>
</evidence>
<dbReference type="Pfam" id="PF11951">
    <property type="entry name" value="Fungal_trans_2"/>
    <property type="match status" value="1"/>
</dbReference>
<evidence type="ECO:0008006" key="4">
    <source>
        <dbReference type="Google" id="ProtNLM"/>
    </source>
</evidence>
<sequence length="498" mass="55593">LDITYWTSVPIPNDLAVHLISLYLETDHPLLGTFDPHLFVADLISNNEKYCSCLMVTAILYLSCQSSMSDEERPGHLLSELARESRDNWLRERDTDSWTVLGATFVLCMADIANGKNGIVLEYFNNAMHMGQRLGLFGIEIRVRQGDIADPEALRVASCCAWGTFTWIVLASFLYQQPRLECPRLPPALPIPGEKSSSQHKPSGRSHYMAIFPILCQFASIILDLSLRYHQAGRVVDQVQPCQQFAEFKYRELLAWAETLPPWMTNGQANASPHTIIFHIWYHSIILDIFRPFIQNPTAITSSSNPPPPSFHPPNNHLLRTFSAPDSTPSAVFSASVDQLKYLIVTYRSHYAPSSHSILWHTGLLYLANAMLSDHGSDHTPGGHTQNQNQNERHTYFLICIYGYATLRRRFLLANIMVRALLSMALRRGRMPSAEARRILAMLGGDGGGGADDDDTPTSTLHAAFVGDSALAMRDLDAASVENMASQFSDAAILQEFT</sequence>
<dbReference type="InterPro" id="IPR021858">
    <property type="entry name" value="Fun_TF"/>
</dbReference>
<gene>
    <name evidence="2" type="ORF">B0T14DRAFT_409834</name>
</gene>
<dbReference type="InterPro" id="IPR053187">
    <property type="entry name" value="Notoamide_regulator"/>
</dbReference>
<evidence type="ECO:0000256" key="1">
    <source>
        <dbReference type="ARBA" id="ARBA00023242"/>
    </source>
</evidence>
<organism evidence="2 3">
    <name type="scientific">Immersiella caudata</name>
    <dbReference type="NCBI Taxonomy" id="314043"/>
    <lineage>
        <taxon>Eukaryota</taxon>
        <taxon>Fungi</taxon>
        <taxon>Dikarya</taxon>
        <taxon>Ascomycota</taxon>
        <taxon>Pezizomycotina</taxon>
        <taxon>Sordariomycetes</taxon>
        <taxon>Sordariomycetidae</taxon>
        <taxon>Sordariales</taxon>
        <taxon>Lasiosphaeriaceae</taxon>
        <taxon>Immersiella</taxon>
    </lineage>
</organism>
<evidence type="ECO:0000313" key="3">
    <source>
        <dbReference type="Proteomes" id="UP001175000"/>
    </source>
</evidence>
<name>A0AA39WBF0_9PEZI</name>
<accession>A0AA39WBF0</accession>
<keyword evidence="1" id="KW-0539">Nucleus</keyword>
<dbReference type="AlphaFoldDB" id="A0AA39WBF0"/>
<dbReference type="PANTHER" id="PTHR47256">
    <property type="entry name" value="ZN(II)2CYS6 TRANSCRIPTION FACTOR (EUROFUNG)-RELATED"/>
    <property type="match status" value="1"/>
</dbReference>
<dbReference type="CDD" id="cd12148">
    <property type="entry name" value="fungal_TF_MHR"/>
    <property type="match status" value="1"/>
</dbReference>
<protein>
    <recommendedName>
        <fullName evidence="4">Transcription factor domain-containing protein</fullName>
    </recommendedName>
</protein>